<proteinExistence type="predicted"/>
<evidence type="ECO:0000313" key="4">
    <source>
        <dbReference type="Proteomes" id="UP000773614"/>
    </source>
</evidence>
<comment type="caution">
    <text evidence="3">The sequence shown here is derived from an EMBL/GenBank/DDBJ whole genome shotgun (WGS) entry which is preliminary data.</text>
</comment>
<dbReference type="InterPro" id="IPR036465">
    <property type="entry name" value="vWFA_dom_sf"/>
</dbReference>
<keyword evidence="4" id="KW-1185">Reference proteome</keyword>
<keyword evidence="1" id="KW-0812">Transmembrane</keyword>
<accession>A0A964T6N6</accession>
<dbReference type="EMBL" id="SPKJ01000049">
    <property type="protein sequence ID" value="MYZ48809.1"/>
    <property type="molecule type" value="Genomic_DNA"/>
</dbReference>
<keyword evidence="1" id="KW-1133">Transmembrane helix</keyword>
<feature type="transmembrane region" description="Helical" evidence="1">
    <location>
        <begin position="21"/>
        <end position="41"/>
    </location>
</feature>
<name>A0A964T6N6_9HYPH</name>
<dbReference type="Pfam" id="PF13400">
    <property type="entry name" value="Tad"/>
    <property type="match status" value="1"/>
</dbReference>
<keyword evidence="1" id="KW-0472">Membrane</keyword>
<gene>
    <name evidence="3" type="ORF">E4O86_13925</name>
</gene>
<reference evidence="3" key="1">
    <citation type="submission" date="2019-03" db="EMBL/GenBank/DDBJ databases">
        <title>Afifella sp. nov., isolated from activated sludge.</title>
        <authorList>
            <person name="Li Q."/>
            <person name="Liu Y."/>
        </authorList>
    </citation>
    <scope>NUCLEOTIDE SEQUENCE</scope>
    <source>
        <strain evidence="3">L72</strain>
    </source>
</reference>
<sequence length="459" mass="48810">MLTARRRGGHVRRLRRCESGAVTPAIALMFVVLAALIGLAIDTGRAHLVKSKLHYSLDAAGLAVGAKLDSTDLDAEVTEFVATNFPTGYVGATVTDVTPVLSADKSVLTITATATVPTTFMKLVGIEEVSVAAESEITRTTTGLELVMVLDNTGSMSSQMSNLKGAAKELVNILYGGANTVDDLYVGLVPFSQAVNVGSARTGWIDAAHKDSLNWGPSGSSWAGCVEARGGGRDVTDDPPSAELFRVYYSPDSSNNDWIRSDGTYRTPLGTGTRGPNVYCPATVTPMTRQKSTIVGAIDAMQAVGGTHVNVGAVWGWRMLSPRWRGLWGGDMGTYNLPLDYNTELMEKAAVIMTDGANTVYDNIYSAYGFLSEGRLGTTSISAGEDELDTRLLSVCTAMKNAGILVYTIAFNNPGATIQTMMQKCATQPDFYFNSPTASDLSTAFRTIGDALSNLRVSR</sequence>
<feature type="domain" description="Putative Flp pilus-assembly TadG-like N-terminal" evidence="2">
    <location>
        <begin position="20"/>
        <end position="66"/>
    </location>
</feature>
<dbReference type="InterPro" id="IPR028087">
    <property type="entry name" value="Tad_N"/>
</dbReference>
<dbReference type="AlphaFoldDB" id="A0A964T6N6"/>
<protein>
    <submittedName>
        <fullName evidence="3">Pilus assembly protein</fullName>
    </submittedName>
</protein>
<dbReference type="SUPFAM" id="SSF53300">
    <property type="entry name" value="vWA-like"/>
    <property type="match status" value="1"/>
</dbReference>
<evidence type="ECO:0000259" key="2">
    <source>
        <dbReference type="Pfam" id="PF13400"/>
    </source>
</evidence>
<dbReference type="Gene3D" id="3.40.50.410">
    <property type="entry name" value="von Willebrand factor, type A domain"/>
    <property type="match status" value="1"/>
</dbReference>
<evidence type="ECO:0000313" key="3">
    <source>
        <dbReference type="EMBL" id="MYZ48809.1"/>
    </source>
</evidence>
<evidence type="ECO:0000256" key="1">
    <source>
        <dbReference type="SAM" id="Phobius"/>
    </source>
</evidence>
<dbReference type="Proteomes" id="UP000773614">
    <property type="component" value="Unassembled WGS sequence"/>
</dbReference>
<dbReference type="OrthoDB" id="7522752at2"/>
<organism evidence="3 4">
    <name type="scientific">Propylenella binzhouense</name>
    <dbReference type="NCBI Taxonomy" id="2555902"/>
    <lineage>
        <taxon>Bacteria</taxon>
        <taxon>Pseudomonadati</taxon>
        <taxon>Pseudomonadota</taxon>
        <taxon>Alphaproteobacteria</taxon>
        <taxon>Hyphomicrobiales</taxon>
        <taxon>Propylenellaceae</taxon>
        <taxon>Propylenella</taxon>
    </lineage>
</organism>